<dbReference type="InterPro" id="IPR000477">
    <property type="entry name" value="RT_dom"/>
</dbReference>
<organism evidence="2">
    <name type="scientific">Anoplophora glabripennis</name>
    <name type="common">Asian longhorn beetle</name>
    <name type="synonym">Anoplophora nobilis</name>
    <dbReference type="NCBI Taxonomy" id="217634"/>
    <lineage>
        <taxon>Eukaryota</taxon>
        <taxon>Metazoa</taxon>
        <taxon>Ecdysozoa</taxon>
        <taxon>Arthropoda</taxon>
        <taxon>Hexapoda</taxon>
        <taxon>Insecta</taxon>
        <taxon>Pterygota</taxon>
        <taxon>Neoptera</taxon>
        <taxon>Endopterygota</taxon>
        <taxon>Coleoptera</taxon>
        <taxon>Polyphaga</taxon>
        <taxon>Cucujiformia</taxon>
        <taxon>Chrysomeloidea</taxon>
        <taxon>Cerambycidae</taxon>
        <taxon>Lamiinae</taxon>
        <taxon>Lamiini</taxon>
        <taxon>Anoplophora</taxon>
    </lineage>
</organism>
<dbReference type="PANTHER" id="PTHR19446">
    <property type="entry name" value="REVERSE TRANSCRIPTASES"/>
    <property type="match status" value="1"/>
</dbReference>
<dbReference type="InterPro" id="IPR043502">
    <property type="entry name" value="DNA/RNA_pol_sf"/>
</dbReference>
<accession>V5GW34</accession>
<dbReference type="AlphaFoldDB" id="V5GW34"/>
<dbReference type="Pfam" id="PF00078">
    <property type="entry name" value="RVT_1"/>
    <property type="match status" value="1"/>
</dbReference>
<gene>
    <name evidence="2" type="primary">RTBS</name>
</gene>
<dbReference type="PROSITE" id="PS50878">
    <property type="entry name" value="RT_POL"/>
    <property type="match status" value="1"/>
</dbReference>
<dbReference type="CDD" id="cd01650">
    <property type="entry name" value="RT_nLTR_like"/>
    <property type="match status" value="1"/>
</dbReference>
<evidence type="ECO:0000313" key="2">
    <source>
        <dbReference type="EMBL" id="JAB64423.1"/>
    </source>
</evidence>
<keyword evidence="2" id="KW-0695">RNA-directed DNA polymerase</keyword>
<keyword evidence="2" id="KW-0548">Nucleotidyltransferase</keyword>
<sequence>MSYNGFNCDNPQVIVNAFASYFSNSFIDSTDFDLNSQYYVNDNDIPHIPEITEDKILNSIKKLKANMTMGPDNLPAFIIKDCACLFSKPLCTIFNQILRSNTFPDLWKQSRVCPVYKKGNKEDVENYRPIAILCNFSKLFEIIIREHISFYAKNLIVPEQHGFMPGRSTVSNLVCATQFIAETLDMRGQVDVIYTDFTKAFDKLDHGILLRKLHNFGINNSLLLMFKSYLSHRVQFVQYRGYKSDIFSQTSGVPQGSVLGPLLYYFHQ</sequence>
<dbReference type="EMBL" id="GALX01004043">
    <property type="protein sequence ID" value="JAB64423.1"/>
    <property type="molecule type" value="Transcribed_RNA"/>
</dbReference>
<reference evidence="2" key="1">
    <citation type="submission" date="2013-07" db="EMBL/GenBank/DDBJ databases">
        <title>Midgut Transcriptome Profiling of Anoplphora glabripennis, a Lignocellulose Degrading, Wood-Boring Cerambycid.</title>
        <authorList>
            <person name="Scully E.D."/>
            <person name="Hoover K."/>
            <person name="Carlson J.E."/>
            <person name="Tien M."/>
            <person name="Geib S.M."/>
        </authorList>
    </citation>
    <scope>NUCLEOTIDE SEQUENCE</scope>
</reference>
<feature type="domain" description="Reverse transcriptase" evidence="1">
    <location>
        <begin position="96"/>
        <end position="268"/>
    </location>
</feature>
<dbReference type="GO" id="GO:0003964">
    <property type="term" value="F:RNA-directed DNA polymerase activity"/>
    <property type="evidence" value="ECO:0007669"/>
    <property type="project" value="UniProtKB-KW"/>
</dbReference>
<keyword evidence="2" id="KW-0808">Transferase</keyword>
<dbReference type="SUPFAM" id="SSF56672">
    <property type="entry name" value="DNA/RNA polymerases"/>
    <property type="match status" value="1"/>
</dbReference>
<name>V5GW34_ANOGL</name>
<evidence type="ECO:0000259" key="1">
    <source>
        <dbReference type="PROSITE" id="PS50878"/>
    </source>
</evidence>
<protein>
    <submittedName>
        <fullName evidence="2">Putative RNA-directed DNA polymerase from transposon BS</fullName>
    </submittedName>
</protein>
<proteinExistence type="predicted"/>